<reference evidence="1" key="1">
    <citation type="submission" date="2012-01" db="EMBL/GenBank/DDBJ databases">
        <authorList>
            <person name="Campeau S.A."/>
            <person name="Porcella S.F."/>
            <person name="Schwan T.G."/>
            <person name="Barbour A.G."/>
        </authorList>
    </citation>
    <scope>NUCLEOTIDE SEQUENCE</scope>
    <source>
        <strain evidence="1">HS1</strain>
        <plasmid evidence="1">lp174</plasmid>
    </source>
</reference>
<proteinExistence type="predicted"/>
<accession>S4VMY5</accession>
<protein>
    <submittedName>
        <fullName evidence="1">Uncharacterized protein</fullName>
    </submittedName>
</protein>
<reference evidence="1" key="2">
    <citation type="journal article" date="2013" name="J. Bacteriol.">
        <title>Large linear plasmids of Borrelia species that cause relapsing fever.</title>
        <authorList>
            <person name="Miller S.C."/>
            <person name="Porcella S.F."/>
            <person name="Raffel S.J."/>
            <person name="Schwan T.G."/>
            <person name="Barbour A.G."/>
        </authorList>
    </citation>
    <scope>NUCLEOTIDE SEQUENCE</scope>
    <source>
        <strain evidence="1">HS1</strain>
        <plasmid evidence="1">lp174</plasmid>
    </source>
</reference>
<name>S4VMY5_BORHE</name>
<evidence type="ECO:0000313" key="1">
    <source>
        <dbReference type="EMBL" id="AGO68816.1"/>
    </source>
</evidence>
<organism evidence="1">
    <name type="scientific">Borrelia hermsii</name>
    <dbReference type="NCBI Taxonomy" id="140"/>
    <lineage>
        <taxon>Bacteria</taxon>
        <taxon>Pseudomonadati</taxon>
        <taxon>Spirochaetota</taxon>
        <taxon>Spirochaetia</taxon>
        <taxon>Spirochaetales</taxon>
        <taxon>Borreliaceae</taxon>
        <taxon>Borrelia</taxon>
    </lineage>
</organism>
<gene>
    <name evidence="1" type="ORF">BHA054</name>
</gene>
<sequence length="80" mass="9514">MHNEQLPQVHFTLLILDLYFIATNIVQVAGEIMSFHYCIYLCVVAWHWSKSVPTYNLVSKLLNYRWSILCLLRLNIKFNI</sequence>
<dbReference type="AlphaFoldDB" id="S4VMY5"/>
<dbReference type="EMBL" id="HM008709">
    <property type="protein sequence ID" value="AGO68816.1"/>
    <property type="molecule type" value="Genomic_DNA"/>
</dbReference>
<keyword evidence="1" id="KW-0614">Plasmid</keyword>
<geneLocation type="plasmid" evidence="1">
    <name>lp174</name>
</geneLocation>